<dbReference type="EMBL" id="DS882334">
    <property type="protein sequence ID" value="EEC15068.1"/>
    <property type="molecule type" value="Genomic_DNA"/>
</dbReference>
<feature type="non-terminal residue" evidence="1">
    <location>
        <position position="1"/>
    </location>
</feature>
<sequence>NDEEKRECCGRSCIHGSDTENGSTHGLWNRGRLFRHLLRRFQAHRVVSGRQ</sequence>
<reference evidence="1" key="1">
    <citation type="submission" date="2008-03" db="EMBL/GenBank/DDBJ databases">
        <title>Annotation of Ixodes scapularis.</title>
        <authorList>
            <consortium name="Ixodes scapularis Genome Project Consortium"/>
            <person name="Caler E."/>
            <person name="Hannick L.I."/>
            <person name="Bidwell S."/>
            <person name="Joardar V."/>
            <person name="Thiagarajan M."/>
            <person name="Amedeo P."/>
            <person name="Galinsky K.J."/>
            <person name="Schobel S."/>
            <person name="Inman J."/>
            <person name="Hostetler J."/>
            <person name="Miller J."/>
            <person name="Hammond M."/>
            <person name="Megy K."/>
            <person name="Lawson D."/>
            <person name="Kodira C."/>
            <person name="Sutton G."/>
            <person name="Meyer J."/>
            <person name="Hill C.A."/>
            <person name="Birren B."/>
            <person name="Nene V."/>
            <person name="Collins F."/>
            <person name="Alarcon-Chaidez F."/>
            <person name="Wikel S."/>
            <person name="Strausberg R."/>
        </authorList>
    </citation>
    <scope>NUCLEOTIDE SEQUENCE [LARGE SCALE GENOMIC DNA]</scope>
    <source>
        <strain evidence="1">Wikel colony</strain>
    </source>
</reference>
<name>B7Q896_IXOSC</name>
<evidence type="ECO:0000313" key="1">
    <source>
        <dbReference type="EMBL" id="EEC15068.1"/>
    </source>
</evidence>
<accession>B7Q896</accession>
<dbReference type="AlphaFoldDB" id="B7Q896"/>
<feature type="non-terminal residue" evidence="1">
    <location>
        <position position="51"/>
    </location>
</feature>
<organism>
    <name type="scientific">Ixodes scapularis</name>
    <name type="common">Black-legged tick</name>
    <name type="synonym">Deer tick</name>
    <dbReference type="NCBI Taxonomy" id="6945"/>
    <lineage>
        <taxon>Eukaryota</taxon>
        <taxon>Metazoa</taxon>
        <taxon>Ecdysozoa</taxon>
        <taxon>Arthropoda</taxon>
        <taxon>Chelicerata</taxon>
        <taxon>Arachnida</taxon>
        <taxon>Acari</taxon>
        <taxon>Parasitiformes</taxon>
        <taxon>Ixodida</taxon>
        <taxon>Ixodoidea</taxon>
        <taxon>Ixodidae</taxon>
        <taxon>Ixodinae</taxon>
        <taxon>Ixodes</taxon>
    </lineage>
</organism>
<proteinExistence type="predicted"/>
<gene>
    <name evidence="1" type="ORF">IscW_ISCW010762</name>
</gene>
<dbReference type="PaxDb" id="6945-B7Q896"/>
<protein>
    <submittedName>
        <fullName evidence="1">Uncharacterized protein</fullName>
    </submittedName>
</protein>